<dbReference type="AlphaFoldDB" id="A0A2N2F3G8"/>
<organism evidence="2 3">
    <name type="scientific">Candidatus Dojkabacteria bacterium HGW-Dojkabacteria-1</name>
    <dbReference type="NCBI Taxonomy" id="2013761"/>
    <lineage>
        <taxon>Bacteria</taxon>
        <taxon>Candidatus Dojkabacteria</taxon>
    </lineage>
</organism>
<name>A0A2N2F3G8_9BACT</name>
<protein>
    <recommendedName>
        <fullName evidence="4">Signal peptidase I</fullName>
    </recommendedName>
</protein>
<dbReference type="Proteomes" id="UP000233417">
    <property type="component" value="Unassembled WGS sequence"/>
</dbReference>
<dbReference type="EMBL" id="PHAO01000001">
    <property type="protein sequence ID" value="PKN02707.1"/>
    <property type="molecule type" value="Genomic_DNA"/>
</dbReference>
<proteinExistence type="predicted"/>
<gene>
    <name evidence="2" type="ORF">CVU76_01580</name>
</gene>
<comment type="caution">
    <text evidence="2">The sequence shown here is derived from an EMBL/GenBank/DDBJ whole genome shotgun (WGS) entry which is preliminary data.</text>
</comment>
<evidence type="ECO:0000256" key="1">
    <source>
        <dbReference type="SAM" id="Phobius"/>
    </source>
</evidence>
<keyword evidence="1" id="KW-0472">Membrane</keyword>
<feature type="transmembrane region" description="Helical" evidence="1">
    <location>
        <begin position="87"/>
        <end position="114"/>
    </location>
</feature>
<evidence type="ECO:0000313" key="3">
    <source>
        <dbReference type="Proteomes" id="UP000233417"/>
    </source>
</evidence>
<keyword evidence="1" id="KW-0812">Transmembrane</keyword>
<feature type="transmembrane region" description="Helical" evidence="1">
    <location>
        <begin position="51"/>
        <end position="75"/>
    </location>
</feature>
<keyword evidence="1" id="KW-1133">Transmembrane helix</keyword>
<evidence type="ECO:0008006" key="4">
    <source>
        <dbReference type="Google" id="ProtNLM"/>
    </source>
</evidence>
<reference evidence="2 3" key="1">
    <citation type="journal article" date="2017" name="ISME J.">
        <title>Potential for microbial H2 and metal transformations associated with novel bacteria and archaea in deep terrestrial subsurface sediments.</title>
        <authorList>
            <person name="Hernsdorf A.W."/>
            <person name="Amano Y."/>
            <person name="Miyakawa K."/>
            <person name="Ise K."/>
            <person name="Suzuki Y."/>
            <person name="Anantharaman K."/>
            <person name="Probst A."/>
            <person name="Burstein D."/>
            <person name="Thomas B.C."/>
            <person name="Banfield J.F."/>
        </authorList>
    </citation>
    <scope>NUCLEOTIDE SEQUENCE [LARGE SCALE GENOMIC DNA]</scope>
    <source>
        <strain evidence="2">HGW-Dojkabacteria-1</strain>
    </source>
</reference>
<evidence type="ECO:0000313" key="2">
    <source>
        <dbReference type="EMBL" id="PKN02707.1"/>
    </source>
</evidence>
<sequence length="120" mass="13560">MISIFVLGIYIYTSLVLSKIAEKLGNTDTWRAWIPIVKGAYQLELGGYSPWYYLLIFIPFLGWIAVTVLSAVAWVRISELRGFPTWVGLIVALAWLIPNGGMIAQFIAQGYIAWGEYQKK</sequence>
<accession>A0A2N2F3G8</accession>